<dbReference type="Proteomes" id="UP000619033">
    <property type="component" value="Unassembled WGS sequence"/>
</dbReference>
<gene>
    <name evidence="2" type="ORF">JI744_18620</name>
</gene>
<evidence type="ECO:0000256" key="1">
    <source>
        <dbReference type="SAM" id="SignalP"/>
    </source>
</evidence>
<keyword evidence="3" id="KW-1185">Reference proteome</keyword>
<proteinExistence type="predicted"/>
<feature type="chain" id="PRO_5035171995" description="Lipoprotein" evidence="1">
    <location>
        <begin position="19"/>
        <end position="185"/>
    </location>
</feature>
<evidence type="ECO:0008006" key="4">
    <source>
        <dbReference type="Google" id="ProtNLM"/>
    </source>
</evidence>
<dbReference type="AlphaFoldDB" id="A0A8J7MTW9"/>
<name>A0A8J7MTW9_9RHOB</name>
<organism evidence="2 3">
    <name type="scientific">Fuscibacter oryzae</name>
    <dbReference type="NCBI Taxonomy" id="2803939"/>
    <lineage>
        <taxon>Bacteria</taxon>
        <taxon>Pseudomonadati</taxon>
        <taxon>Pseudomonadota</taxon>
        <taxon>Alphaproteobacteria</taxon>
        <taxon>Rhodobacterales</taxon>
        <taxon>Paracoccaceae</taxon>
        <taxon>Fuscibacter</taxon>
    </lineage>
</organism>
<reference evidence="2" key="1">
    <citation type="submission" date="2021-01" db="EMBL/GenBank/DDBJ databases">
        <title>Genome seq and assembly of Tabrizicola sp. KVB23.</title>
        <authorList>
            <person name="Chhetri G."/>
        </authorList>
    </citation>
    <scope>NUCLEOTIDE SEQUENCE</scope>
    <source>
        <strain evidence="2">KVB23</strain>
    </source>
</reference>
<evidence type="ECO:0000313" key="2">
    <source>
        <dbReference type="EMBL" id="MBL4930118.1"/>
    </source>
</evidence>
<accession>A0A8J7MTW9</accession>
<feature type="signal peptide" evidence="1">
    <location>
        <begin position="1"/>
        <end position="18"/>
    </location>
</feature>
<sequence>MRRFLSVLVLAGCSYVPASTVARLAAIDPLTADPAQIELAVVMPPGMNPLPGTAKMTLHTEAAGQTRDAEFALEERGQPQNGPQGVPMPAGAHAKAYGLSVADVARMRALQAEIAAGPGGDGRAALGVALGGCKQGAGPAPDAEGAVYVRLAADGSFLPLLGPAPLTAMLGRQAVAGLAPCPGQG</sequence>
<evidence type="ECO:0000313" key="3">
    <source>
        <dbReference type="Proteomes" id="UP000619033"/>
    </source>
</evidence>
<dbReference type="EMBL" id="JAESVP010000015">
    <property type="protein sequence ID" value="MBL4930118.1"/>
    <property type="molecule type" value="Genomic_DNA"/>
</dbReference>
<protein>
    <recommendedName>
        <fullName evidence="4">Lipoprotein</fullName>
    </recommendedName>
</protein>
<comment type="caution">
    <text evidence="2">The sequence shown here is derived from an EMBL/GenBank/DDBJ whole genome shotgun (WGS) entry which is preliminary data.</text>
</comment>
<keyword evidence="1" id="KW-0732">Signal</keyword>
<dbReference type="RefSeq" id="WP_202662687.1">
    <property type="nucleotide sequence ID" value="NZ_JAESVP010000015.1"/>
</dbReference>